<reference evidence="2" key="1">
    <citation type="submission" date="2017-05" db="EMBL/GenBank/DDBJ databases">
        <authorList>
            <person name="Sharma S."/>
            <person name="Sidhu C."/>
            <person name="Pinnaka A.K."/>
        </authorList>
    </citation>
    <scope>NUCLEOTIDE SEQUENCE [LARGE SCALE GENOMIC DNA]</scope>
    <source>
        <strain evidence="2">AK93</strain>
    </source>
</reference>
<organism evidence="1 2">
    <name type="scientific">Alkalilimnicola ehrlichii</name>
    <dbReference type="NCBI Taxonomy" id="351052"/>
    <lineage>
        <taxon>Bacteria</taxon>
        <taxon>Pseudomonadati</taxon>
        <taxon>Pseudomonadota</taxon>
        <taxon>Gammaproteobacteria</taxon>
        <taxon>Chromatiales</taxon>
        <taxon>Ectothiorhodospiraceae</taxon>
        <taxon>Alkalilimnicola</taxon>
    </lineage>
</organism>
<dbReference type="Proteomes" id="UP000256763">
    <property type="component" value="Unassembled WGS sequence"/>
</dbReference>
<keyword evidence="2" id="KW-1185">Reference proteome</keyword>
<sequence>MTDVHNNGVVIDESNAAAVGFFVSELAFVGDDALPFTPFGATEQEYESDRRGERERNVYRRITEGSGFLALEDARSGRREVAYTGSFYARSLDETTSCENDVGSKTFSESENRYRVVYDNCLRYLDDFAGIEVREMADGFIEVNVDSGGVSRFSMDLTVVEEERVDGELVWWLRERDAGNAKLQEAGDRLDISDAQFLFEWEEFYEGETWSEQFAVADYKLSDDNGVISYSGRFGLWSDDAPFQGAIYSETDAVLDYSAACGEDLPCGDTLRVTGGGSVMIWDFGSVLGQVSVYLGGTLYDTYPDADAFDDWLTSGDWFY</sequence>
<evidence type="ECO:0000313" key="1">
    <source>
        <dbReference type="EMBL" id="RFA37969.1"/>
    </source>
</evidence>
<proteinExistence type="predicted"/>
<accession>A0A3E0X025</accession>
<dbReference type="AlphaFoldDB" id="A0A3E0X025"/>
<comment type="caution">
    <text evidence="1">The sequence shown here is derived from an EMBL/GenBank/DDBJ whole genome shotgun (WGS) entry which is preliminary data.</text>
</comment>
<protein>
    <submittedName>
        <fullName evidence="1">Uncharacterized protein</fullName>
    </submittedName>
</protein>
<evidence type="ECO:0000313" key="2">
    <source>
        <dbReference type="Proteomes" id="UP000256763"/>
    </source>
</evidence>
<gene>
    <name evidence="1" type="ORF">CAL65_06265</name>
</gene>
<dbReference type="EMBL" id="NFZW01000005">
    <property type="protein sequence ID" value="RFA37969.1"/>
    <property type="molecule type" value="Genomic_DNA"/>
</dbReference>
<name>A0A3E0X025_9GAMM</name>